<protein>
    <submittedName>
        <fullName evidence="1">Importin-11</fullName>
    </submittedName>
</protein>
<dbReference type="Proteomes" id="UP000830375">
    <property type="component" value="Unassembled WGS sequence"/>
</dbReference>
<keyword evidence="2" id="KW-1185">Reference proteome</keyword>
<dbReference type="InterPro" id="IPR011989">
    <property type="entry name" value="ARM-like"/>
</dbReference>
<dbReference type="PANTHER" id="PTHR10997">
    <property type="entry name" value="IMPORTIN-7, 8, 11"/>
    <property type="match status" value="1"/>
</dbReference>
<evidence type="ECO:0000313" key="2">
    <source>
        <dbReference type="Proteomes" id="UP000830375"/>
    </source>
</evidence>
<name>A0ABQ8MH66_LABRO</name>
<dbReference type="EMBL" id="JACTAM010000008">
    <property type="protein sequence ID" value="KAI2661541.1"/>
    <property type="molecule type" value="Genomic_DNA"/>
</dbReference>
<gene>
    <name evidence="1" type="ORF">H4Q32_007167</name>
</gene>
<dbReference type="Gene3D" id="1.25.10.10">
    <property type="entry name" value="Leucine-rich Repeat Variant"/>
    <property type="match status" value="1"/>
</dbReference>
<accession>A0ABQ8MH66</accession>
<organism evidence="1 2">
    <name type="scientific">Labeo rohita</name>
    <name type="common">Indian major carp</name>
    <name type="synonym">Cyprinus rohita</name>
    <dbReference type="NCBI Taxonomy" id="84645"/>
    <lineage>
        <taxon>Eukaryota</taxon>
        <taxon>Metazoa</taxon>
        <taxon>Chordata</taxon>
        <taxon>Craniata</taxon>
        <taxon>Vertebrata</taxon>
        <taxon>Euteleostomi</taxon>
        <taxon>Actinopterygii</taxon>
        <taxon>Neopterygii</taxon>
        <taxon>Teleostei</taxon>
        <taxon>Ostariophysi</taxon>
        <taxon>Cypriniformes</taxon>
        <taxon>Cyprinidae</taxon>
        <taxon>Labeoninae</taxon>
        <taxon>Labeonini</taxon>
        <taxon>Labeo</taxon>
    </lineage>
</organism>
<dbReference type="PANTHER" id="PTHR10997:SF7">
    <property type="entry name" value="IMPORTIN-11"/>
    <property type="match status" value="1"/>
</dbReference>
<dbReference type="SUPFAM" id="SSF48371">
    <property type="entry name" value="ARM repeat"/>
    <property type="match status" value="1"/>
</dbReference>
<proteinExistence type="predicted"/>
<reference evidence="1 2" key="1">
    <citation type="submission" date="2022-01" db="EMBL/GenBank/DDBJ databases">
        <title>A high-quality chromosome-level genome assembly of rohu carp, Labeo rohita.</title>
        <authorList>
            <person name="Arick M.A. II"/>
            <person name="Hsu C.-Y."/>
            <person name="Magbanua Z."/>
            <person name="Pechanova O."/>
            <person name="Grover C."/>
            <person name="Miller E."/>
            <person name="Thrash A."/>
            <person name="Ezzel L."/>
            <person name="Alam S."/>
            <person name="Benzie J."/>
            <person name="Hamilton M."/>
            <person name="Karsi A."/>
            <person name="Lawrence M.L."/>
            <person name="Peterson D.G."/>
        </authorList>
    </citation>
    <scope>NUCLEOTIDE SEQUENCE [LARGE SCALE GENOMIC DNA]</scope>
    <source>
        <strain evidence="2">BAU-BD-2019</strain>
        <tissue evidence="1">Blood</tissue>
    </source>
</reference>
<comment type="caution">
    <text evidence="1">The sequence shown here is derived from an EMBL/GenBank/DDBJ whole genome shotgun (WGS) entry which is preliminary data.</text>
</comment>
<dbReference type="InterPro" id="IPR016024">
    <property type="entry name" value="ARM-type_fold"/>
</dbReference>
<sequence length="256" mass="29058">MVLFVNLELGRQVGPGSLCREKLEKTIILFTKVLLDFLEYHPWPFIPLIQRSLEFAVSYVFTEAGEGVVFERFIVQCMNLIKMIVKNDAYKPAKNIEDSKPESLEAHKIKTAFFTHQTLTEIGRRLVSKYFLLTEEELTMWEEDPESFGSVIGINSVTQQQTESKVTRDDRGGDIITFNDPLFDWIMGRETLAISVGCNNQDMVSKKGCLNLWKRQAVTPGSIVCGGWFISASHYKIGKMVGVPNTVISDPYSEQM</sequence>
<evidence type="ECO:0000313" key="1">
    <source>
        <dbReference type="EMBL" id="KAI2661541.1"/>
    </source>
</evidence>